<accession>A0A940IIG2</accession>
<evidence type="ECO:0000256" key="1">
    <source>
        <dbReference type="SAM" id="SignalP"/>
    </source>
</evidence>
<dbReference type="Gene3D" id="1.25.40.10">
    <property type="entry name" value="Tetratricopeptide repeat domain"/>
    <property type="match status" value="1"/>
</dbReference>
<dbReference type="SUPFAM" id="SSF48452">
    <property type="entry name" value="TPR-like"/>
    <property type="match status" value="1"/>
</dbReference>
<organism evidence="2 3">
    <name type="scientific">Candidatus Cryptobacteroides avicola</name>
    <dbReference type="NCBI Taxonomy" id="2840757"/>
    <lineage>
        <taxon>Bacteria</taxon>
        <taxon>Pseudomonadati</taxon>
        <taxon>Bacteroidota</taxon>
        <taxon>Bacteroidia</taxon>
        <taxon>Bacteroidales</taxon>
        <taxon>Candidatus Cryptobacteroides</taxon>
    </lineage>
</organism>
<dbReference type="EMBL" id="JADILV010000076">
    <property type="protein sequence ID" value="MBO8484507.1"/>
    <property type="molecule type" value="Genomic_DNA"/>
</dbReference>
<evidence type="ECO:0008006" key="4">
    <source>
        <dbReference type="Google" id="ProtNLM"/>
    </source>
</evidence>
<comment type="caution">
    <text evidence="2">The sequence shown here is derived from an EMBL/GenBank/DDBJ whole genome shotgun (WGS) entry which is preliminary data.</text>
</comment>
<evidence type="ECO:0000313" key="2">
    <source>
        <dbReference type="EMBL" id="MBO8484507.1"/>
    </source>
</evidence>
<sequence length="314" mass="35804">MRKILIRNIIAAAAMLAFSFTAGAQEQDATDARVEEYAGRYSLLVSKLGVDGVGIETVLNNWAALAPDDVRMLTGRFNYYFAKSQRTEVVQKDRKKFMGAAPMLSLKDSTGADVHYFQEIFYDDSLYTLSMKYLDRAIRLKSDRLDLRLMKATALVAYEKESPDMALAYLEKLADENVLVGGKWDYPGMEMSDTLFCGLIQEYCYTFFNIGSRSSYSAFFRLSEKMLGYYPDAVVFMDNMGSYYLVAEEDYKTAQKYYSKVLKKVPDDYTAIKNSVLIARKQKNVKQEKKYLQKLVGISDGQEKKAAEARLKFL</sequence>
<dbReference type="Proteomes" id="UP000725002">
    <property type="component" value="Unassembled WGS sequence"/>
</dbReference>
<gene>
    <name evidence="2" type="ORF">IAB75_10425</name>
</gene>
<protein>
    <recommendedName>
        <fullName evidence="4">Tetratricopeptide repeat protein</fullName>
    </recommendedName>
</protein>
<dbReference type="InterPro" id="IPR011990">
    <property type="entry name" value="TPR-like_helical_dom_sf"/>
</dbReference>
<reference evidence="2" key="1">
    <citation type="submission" date="2020-10" db="EMBL/GenBank/DDBJ databases">
        <authorList>
            <person name="Gilroy R."/>
        </authorList>
    </citation>
    <scope>NUCLEOTIDE SEQUENCE</scope>
    <source>
        <strain evidence="2">G3-8215</strain>
    </source>
</reference>
<reference evidence="2" key="2">
    <citation type="journal article" date="2021" name="PeerJ">
        <title>Extensive microbial diversity within the chicken gut microbiome revealed by metagenomics and culture.</title>
        <authorList>
            <person name="Gilroy R."/>
            <person name="Ravi A."/>
            <person name="Getino M."/>
            <person name="Pursley I."/>
            <person name="Horton D.L."/>
            <person name="Alikhan N.F."/>
            <person name="Baker D."/>
            <person name="Gharbi K."/>
            <person name="Hall N."/>
            <person name="Watson M."/>
            <person name="Adriaenssens E.M."/>
            <person name="Foster-Nyarko E."/>
            <person name="Jarju S."/>
            <person name="Secka A."/>
            <person name="Antonio M."/>
            <person name="Oren A."/>
            <person name="Chaudhuri R.R."/>
            <person name="La Ragione R."/>
            <person name="Hildebrand F."/>
            <person name="Pallen M.J."/>
        </authorList>
    </citation>
    <scope>NUCLEOTIDE SEQUENCE</scope>
    <source>
        <strain evidence="2">G3-8215</strain>
    </source>
</reference>
<dbReference type="AlphaFoldDB" id="A0A940IIG2"/>
<name>A0A940IIG2_9BACT</name>
<feature type="chain" id="PRO_5037326777" description="Tetratricopeptide repeat protein" evidence="1">
    <location>
        <begin position="25"/>
        <end position="314"/>
    </location>
</feature>
<evidence type="ECO:0000313" key="3">
    <source>
        <dbReference type="Proteomes" id="UP000725002"/>
    </source>
</evidence>
<proteinExistence type="predicted"/>
<keyword evidence="1" id="KW-0732">Signal</keyword>
<feature type="signal peptide" evidence="1">
    <location>
        <begin position="1"/>
        <end position="24"/>
    </location>
</feature>